<accession>A0A7W5GG22</accession>
<dbReference type="Pfam" id="PF10009">
    <property type="entry name" value="DUF2252"/>
    <property type="match status" value="1"/>
</dbReference>
<reference evidence="2 3" key="1">
    <citation type="submission" date="2020-08" db="EMBL/GenBank/DDBJ databases">
        <title>Genomic Encyclopedia of Type Strains, Phase III (KMG-III): the genomes of soil and plant-associated and newly described type strains.</title>
        <authorList>
            <person name="Whitman W."/>
        </authorList>
    </citation>
    <scope>NUCLEOTIDE SEQUENCE [LARGE SCALE GENOMIC DNA]</scope>
    <source>
        <strain evidence="2 3">CECT 8356</strain>
    </source>
</reference>
<dbReference type="EMBL" id="JACHXY010000001">
    <property type="protein sequence ID" value="MBB3157767.1"/>
    <property type="molecule type" value="Genomic_DNA"/>
</dbReference>
<comment type="caution">
    <text evidence="2">The sequence shown here is derived from an EMBL/GenBank/DDBJ whole genome shotgun (WGS) entry which is preliminary data.</text>
</comment>
<sequence length="458" mass="49953">MSTPEHAAPRPDIPWNPPPSTAERRARGREARKRTPRSDLGLLTTEGRDPLGILDAQNAARIPELVPLRIERMSATPFAFYRGSAAVQAADLARNPSTPIRVASCGDAHVANFGFYASPQRTLVFDLNDFDEAAWAPWEWDLKRLVTSVVLAGAETDRDLAVVRDAAASTVRAYVRAIGSRVEQDPIERYFEHFGPREVIDSFDRASRVVLERAMADAERRTGARAVRRLTADGGSGRLVFTHRPPTMTPVDAEVAARVLAVDGAYRTSANVDVRLTLEQYDLSDIARRVVGVGSVGTRCYLLLLQDGDGHAFLLQGKQAGPSVLQQFGGIRQPESLVSLVAADGEGARVVALQRVLQGVSDPFLGHVRGSDADFYVRQFHDMKGGIEMVELSNKPFRRYAQACAVTLARAHAQSPDSPDIAGYIGSGRVLTETLVDWAFAYADLARADHAAFVTAHF</sequence>
<proteinExistence type="predicted"/>
<dbReference type="PANTHER" id="PTHR39441:SF1">
    <property type="entry name" value="DUF2252 DOMAIN-CONTAINING PROTEIN"/>
    <property type="match status" value="1"/>
</dbReference>
<evidence type="ECO:0000313" key="3">
    <source>
        <dbReference type="Proteomes" id="UP000543579"/>
    </source>
</evidence>
<dbReference type="AlphaFoldDB" id="A0A7W5GG22"/>
<feature type="region of interest" description="Disordered" evidence="1">
    <location>
        <begin position="1"/>
        <end position="46"/>
    </location>
</feature>
<evidence type="ECO:0000313" key="2">
    <source>
        <dbReference type="EMBL" id="MBB3157767.1"/>
    </source>
</evidence>
<gene>
    <name evidence="2" type="ORF">FHS07_001451</name>
</gene>
<dbReference type="InterPro" id="IPR018721">
    <property type="entry name" value="DUF2252"/>
</dbReference>
<evidence type="ECO:0000256" key="1">
    <source>
        <dbReference type="SAM" id="MobiDB-lite"/>
    </source>
</evidence>
<dbReference type="Proteomes" id="UP000543579">
    <property type="component" value="Unassembled WGS sequence"/>
</dbReference>
<feature type="compositionally biased region" description="Pro residues" evidence="1">
    <location>
        <begin position="11"/>
        <end position="20"/>
    </location>
</feature>
<name>A0A7W5GG22_9MICO</name>
<dbReference type="RefSeq" id="WP_343054635.1">
    <property type="nucleotide sequence ID" value="NZ_JACHXY010000001.1"/>
</dbReference>
<dbReference type="PANTHER" id="PTHR39441">
    <property type="entry name" value="DUF2252 DOMAIN-CONTAINING PROTEIN"/>
    <property type="match status" value="1"/>
</dbReference>
<organism evidence="2 3">
    <name type="scientific">Microbacterium proteolyticum</name>
    <dbReference type="NCBI Taxonomy" id="1572644"/>
    <lineage>
        <taxon>Bacteria</taxon>
        <taxon>Bacillati</taxon>
        <taxon>Actinomycetota</taxon>
        <taxon>Actinomycetes</taxon>
        <taxon>Micrococcales</taxon>
        <taxon>Microbacteriaceae</taxon>
        <taxon>Microbacterium</taxon>
    </lineage>
</organism>
<protein>
    <submittedName>
        <fullName evidence="2">Uncharacterized protein (DUF2252 family)</fullName>
    </submittedName>
</protein>